<dbReference type="SUPFAM" id="SSF53335">
    <property type="entry name" value="S-adenosyl-L-methionine-dependent methyltransferases"/>
    <property type="match status" value="1"/>
</dbReference>
<keyword evidence="3" id="KW-1185">Reference proteome</keyword>
<reference evidence="2" key="1">
    <citation type="submission" date="2020-12" db="EMBL/GenBank/DDBJ databases">
        <title>The genome sequence of Inhella sp. 1Y17.</title>
        <authorList>
            <person name="Liu Y."/>
        </authorList>
    </citation>
    <scope>NUCLEOTIDE SEQUENCE</scope>
    <source>
        <strain evidence="2">1Y17</strain>
    </source>
</reference>
<dbReference type="AlphaFoldDB" id="A0A931J3U2"/>
<proteinExistence type="predicted"/>
<dbReference type="GO" id="GO:0006596">
    <property type="term" value="P:polyamine biosynthetic process"/>
    <property type="evidence" value="ECO:0007669"/>
    <property type="project" value="UniProtKB-KW"/>
</dbReference>
<evidence type="ECO:0000256" key="1">
    <source>
        <dbReference type="ARBA" id="ARBA00023115"/>
    </source>
</evidence>
<dbReference type="RefSeq" id="WP_198112026.1">
    <property type="nucleotide sequence ID" value="NZ_JAEDAK010000010.1"/>
</dbReference>
<dbReference type="InterPro" id="IPR029063">
    <property type="entry name" value="SAM-dependent_MTases_sf"/>
</dbReference>
<keyword evidence="1" id="KW-0620">Polyamine biosynthesis</keyword>
<dbReference type="Proteomes" id="UP000613266">
    <property type="component" value="Unassembled WGS sequence"/>
</dbReference>
<comment type="caution">
    <text evidence="2">The sequence shown here is derived from an EMBL/GenBank/DDBJ whole genome shotgun (WGS) entry which is preliminary data.</text>
</comment>
<dbReference type="PANTHER" id="PTHR43317:SF1">
    <property type="entry name" value="THERMOSPERMINE SYNTHASE ACAULIS5"/>
    <property type="match status" value="1"/>
</dbReference>
<dbReference type="EMBL" id="JAEDAK010000010">
    <property type="protein sequence ID" value="MBH9578258.1"/>
    <property type="molecule type" value="Genomic_DNA"/>
</dbReference>
<gene>
    <name evidence="2" type="ORF">I7X39_15315</name>
</gene>
<evidence type="ECO:0000313" key="3">
    <source>
        <dbReference type="Proteomes" id="UP000613266"/>
    </source>
</evidence>
<name>A0A931J3U2_9BURK</name>
<protein>
    <submittedName>
        <fullName evidence="2">Spermidine synthase</fullName>
    </submittedName>
</protein>
<accession>A0A931J3U2</accession>
<dbReference type="Gene3D" id="3.40.50.150">
    <property type="entry name" value="Vaccinia Virus protein VP39"/>
    <property type="match status" value="1"/>
</dbReference>
<dbReference type="PANTHER" id="PTHR43317">
    <property type="entry name" value="THERMOSPERMINE SYNTHASE ACAULIS5"/>
    <property type="match status" value="1"/>
</dbReference>
<organism evidence="2 3">
    <name type="scientific">Inhella proteolytica</name>
    <dbReference type="NCBI Taxonomy" id="2795029"/>
    <lineage>
        <taxon>Bacteria</taxon>
        <taxon>Pseudomonadati</taxon>
        <taxon>Pseudomonadota</taxon>
        <taxon>Betaproteobacteria</taxon>
        <taxon>Burkholderiales</taxon>
        <taxon>Sphaerotilaceae</taxon>
        <taxon>Inhella</taxon>
    </lineage>
</organism>
<sequence length="258" mass="28637">MPELHEDDLPEVTISDYAGVRSLHLDSIWVQGAMRISKPLKLELEYIQRMMAPLLWQPPETWREGLCVQLGLGAAALTKFCHQVLGRPTEAVELHPGVLRVCRHWFHLPADGAGLQVHVADAAEWLREGSRRGQVQLLHVDLYDHEAAAPVLDDEGFYAECRELLAPGGGMAVNLFGRQASFERSCARIAAAFGADSVWRLAATKEGNTVVVATRENALPDKAELQRRATTINATLGLPAKRWLRGLKPWLPSSDERE</sequence>
<evidence type="ECO:0000313" key="2">
    <source>
        <dbReference type="EMBL" id="MBH9578258.1"/>
    </source>
</evidence>